<dbReference type="InterPro" id="IPR020843">
    <property type="entry name" value="ER"/>
</dbReference>
<dbReference type="InterPro" id="IPR011032">
    <property type="entry name" value="GroES-like_sf"/>
</dbReference>
<keyword evidence="3" id="KW-1185">Reference proteome</keyword>
<dbReference type="SMART" id="SM00829">
    <property type="entry name" value="PKS_ER"/>
    <property type="match status" value="1"/>
</dbReference>
<name>A0A518CAU9_9BACT</name>
<evidence type="ECO:0000313" key="2">
    <source>
        <dbReference type="EMBL" id="QDU76356.1"/>
    </source>
</evidence>
<evidence type="ECO:0000259" key="1">
    <source>
        <dbReference type="SMART" id="SM00829"/>
    </source>
</evidence>
<dbReference type="EC" id="1.1.1.1" evidence="2"/>
<dbReference type="Gene3D" id="3.40.50.720">
    <property type="entry name" value="NAD(P)-binding Rossmann-like Domain"/>
    <property type="match status" value="1"/>
</dbReference>
<dbReference type="Pfam" id="PF08240">
    <property type="entry name" value="ADH_N"/>
    <property type="match status" value="1"/>
</dbReference>
<dbReference type="PANTHER" id="PTHR44013:SF1">
    <property type="entry name" value="ZINC-TYPE ALCOHOL DEHYDROGENASE-LIKE PROTEIN C16A3.02C"/>
    <property type="match status" value="1"/>
</dbReference>
<feature type="domain" description="Enoyl reductase (ER)" evidence="1">
    <location>
        <begin position="25"/>
        <end position="326"/>
    </location>
</feature>
<dbReference type="InterPro" id="IPR036291">
    <property type="entry name" value="NAD(P)-bd_dom_sf"/>
</dbReference>
<dbReference type="AlphaFoldDB" id="A0A518CAU9"/>
<organism evidence="2 3">
    <name type="scientific">Bremerella volcania</name>
    <dbReference type="NCBI Taxonomy" id="2527984"/>
    <lineage>
        <taxon>Bacteria</taxon>
        <taxon>Pseudomonadati</taxon>
        <taxon>Planctomycetota</taxon>
        <taxon>Planctomycetia</taxon>
        <taxon>Pirellulales</taxon>
        <taxon>Pirellulaceae</taxon>
        <taxon>Bremerella</taxon>
    </lineage>
</organism>
<dbReference type="Pfam" id="PF13602">
    <property type="entry name" value="ADH_zinc_N_2"/>
    <property type="match status" value="1"/>
</dbReference>
<dbReference type="InterPro" id="IPR002364">
    <property type="entry name" value="Quin_OxRdtase/zeta-crystal_CS"/>
</dbReference>
<dbReference type="Gene3D" id="3.90.180.10">
    <property type="entry name" value="Medium-chain alcohol dehydrogenases, catalytic domain"/>
    <property type="match status" value="1"/>
</dbReference>
<dbReference type="InterPro" id="IPR052733">
    <property type="entry name" value="Chloroplast_QOR"/>
</dbReference>
<dbReference type="GO" id="GO:0004022">
    <property type="term" value="F:alcohol dehydrogenase (NAD+) activity"/>
    <property type="evidence" value="ECO:0007669"/>
    <property type="project" value="UniProtKB-EC"/>
</dbReference>
<dbReference type="PANTHER" id="PTHR44013">
    <property type="entry name" value="ZINC-TYPE ALCOHOL DEHYDROGENASE-LIKE PROTEIN C16A3.02C"/>
    <property type="match status" value="1"/>
</dbReference>
<dbReference type="Proteomes" id="UP000318626">
    <property type="component" value="Chromosome"/>
</dbReference>
<dbReference type="SUPFAM" id="SSF51735">
    <property type="entry name" value="NAD(P)-binding Rossmann-fold domains"/>
    <property type="match status" value="1"/>
</dbReference>
<sequence length="341" mass="36660">MATAEADPEVHTDVMQAVVLDQYGGEENLKIKSVPRPKITADQVLIRVHAASVNPIDWKVRQGMLKWILPEQLPAVLGFDVAGEIAEVGYSAKQQGWNTGDHVMAFSDKTFGGGYAEYVAVDSKVIVAKPEKCSFEEAAAIPLAATTAWKALVKLGQLHAGDDVLINGASGGVGSFAVQIAKALGAKVTAVCSSDNHALVRDLGADETIDYHATQFTQIARTFDIVFDAVSKSSFHECRRILKPEGHYIATLPSVESVGMSLISKFQKQSCHVVLARPDGDILKSLAALVNEGKLRTVLDTVFPLNEVAAAHRKSEGGHVVGKIVLHVLKDIPDERPHSEQ</sequence>
<gene>
    <name evidence="2" type="ORF">Pan97_34040</name>
</gene>
<reference evidence="3" key="1">
    <citation type="submission" date="2019-02" db="EMBL/GenBank/DDBJ databases">
        <title>Deep-cultivation of Planctomycetes and their phenomic and genomic characterization uncovers novel biology.</title>
        <authorList>
            <person name="Wiegand S."/>
            <person name="Jogler M."/>
            <person name="Boedeker C."/>
            <person name="Pinto D."/>
            <person name="Vollmers J."/>
            <person name="Rivas-Marin E."/>
            <person name="Kohn T."/>
            <person name="Peeters S.H."/>
            <person name="Heuer A."/>
            <person name="Rast P."/>
            <person name="Oberbeckmann S."/>
            <person name="Bunk B."/>
            <person name="Jeske O."/>
            <person name="Meyerdierks A."/>
            <person name="Storesund J.E."/>
            <person name="Kallscheuer N."/>
            <person name="Luecker S."/>
            <person name="Lage O.M."/>
            <person name="Pohl T."/>
            <person name="Merkel B.J."/>
            <person name="Hornburger P."/>
            <person name="Mueller R.-W."/>
            <person name="Bruemmer F."/>
            <person name="Labrenz M."/>
            <person name="Spormann A.M."/>
            <person name="Op den Camp H."/>
            <person name="Overmann J."/>
            <person name="Amann R."/>
            <person name="Jetten M.S.M."/>
            <person name="Mascher T."/>
            <person name="Medema M.H."/>
            <person name="Devos D.P."/>
            <person name="Kaster A.-K."/>
            <person name="Ovreas L."/>
            <person name="Rohde M."/>
            <person name="Galperin M.Y."/>
            <person name="Jogler C."/>
        </authorList>
    </citation>
    <scope>NUCLEOTIDE SEQUENCE [LARGE SCALE GENOMIC DNA]</scope>
    <source>
        <strain evidence="3">Pan97</strain>
    </source>
</reference>
<dbReference type="PROSITE" id="PS01162">
    <property type="entry name" value="QOR_ZETA_CRYSTAL"/>
    <property type="match status" value="1"/>
</dbReference>
<dbReference type="RefSeq" id="WP_144974410.1">
    <property type="nucleotide sequence ID" value="NZ_CP036289.1"/>
</dbReference>
<dbReference type="SUPFAM" id="SSF50129">
    <property type="entry name" value="GroES-like"/>
    <property type="match status" value="1"/>
</dbReference>
<dbReference type="EMBL" id="CP036289">
    <property type="protein sequence ID" value="QDU76356.1"/>
    <property type="molecule type" value="Genomic_DNA"/>
</dbReference>
<dbReference type="CDD" id="cd08267">
    <property type="entry name" value="MDR1"/>
    <property type="match status" value="1"/>
</dbReference>
<dbReference type="GO" id="GO:0008270">
    <property type="term" value="F:zinc ion binding"/>
    <property type="evidence" value="ECO:0007669"/>
    <property type="project" value="InterPro"/>
</dbReference>
<proteinExistence type="predicted"/>
<dbReference type="OrthoDB" id="9792162at2"/>
<protein>
    <submittedName>
        <fullName evidence="2">Alcohol dehydrogenase</fullName>
        <ecNumber evidence="2">1.1.1.1</ecNumber>
    </submittedName>
</protein>
<accession>A0A518CAU9</accession>
<keyword evidence="2" id="KW-0560">Oxidoreductase</keyword>
<dbReference type="InterPro" id="IPR013154">
    <property type="entry name" value="ADH-like_N"/>
</dbReference>
<evidence type="ECO:0000313" key="3">
    <source>
        <dbReference type="Proteomes" id="UP000318626"/>
    </source>
</evidence>
<dbReference type="KEGG" id="bvo:Pan97_34040"/>